<accession>A0A8A4ZK78</accession>
<sequence length="260" mass="29110">MSSDEELKITVLNLNGTLTLEEVEDLRERIAAHPAVAAQARWANLQQTIGIVFGNAAELKDYIARREATAEPLGRDSVEAQIFNMNVLRLLMNFVSSAMTLVDHTRNLLRKYEGGSFWSEYESKKAKMVEAPVVVYVKTLRNYMLHRGNPVVASAFSQDVVGRTLSVVVDSKDVLAWEKCPAGAKPYLADHPVVPLRQAIGEYEKLIENLYRWVLDQYGTLHGAEVDEVNDLIRRREAAYSASGEFTLDPDNGQSISMTH</sequence>
<name>A0A8A4ZK78_9MICO</name>
<reference evidence="1" key="1">
    <citation type="submission" date="2021-03" db="EMBL/GenBank/DDBJ databases">
        <title>Pengzhenrongella sicca gen. nov., sp. nov., a new member of suborder Micrococcineae isolated from High-Arctic tundra soil.</title>
        <authorList>
            <person name="Peng F."/>
        </authorList>
    </citation>
    <scope>NUCLEOTIDE SEQUENCE</scope>
    <source>
        <strain evidence="1">LRZ-2</strain>
    </source>
</reference>
<gene>
    <name evidence="1" type="ORF">J4E96_08325</name>
</gene>
<evidence type="ECO:0000313" key="1">
    <source>
        <dbReference type="EMBL" id="QTE30916.1"/>
    </source>
</evidence>
<dbReference type="Proteomes" id="UP000663937">
    <property type="component" value="Chromosome"/>
</dbReference>
<dbReference type="AlphaFoldDB" id="A0A8A4ZK78"/>
<protein>
    <submittedName>
        <fullName evidence="1">Uncharacterized protein</fullName>
    </submittedName>
</protein>
<organism evidence="1 2">
    <name type="scientific">Pengzhenrongella sicca</name>
    <dbReference type="NCBI Taxonomy" id="2819238"/>
    <lineage>
        <taxon>Bacteria</taxon>
        <taxon>Bacillati</taxon>
        <taxon>Actinomycetota</taxon>
        <taxon>Actinomycetes</taxon>
        <taxon>Micrococcales</taxon>
        <taxon>Pengzhenrongella</taxon>
    </lineage>
</organism>
<keyword evidence="2" id="KW-1185">Reference proteome</keyword>
<proteinExistence type="predicted"/>
<dbReference type="KEGG" id="psic:J4E96_08325"/>
<dbReference type="EMBL" id="CP071868">
    <property type="protein sequence ID" value="QTE30916.1"/>
    <property type="molecule type" value="Genomic_DNA"/>
</dbReference>
<evidence type="ECO:0000313" key="2">
    <source>
        <dbReference type="Proteomes" id="UP000663937"/>
    </source>
</evidence>
<dbReference type="RefSeq" id="WP_227425293.1">
    <property type="nucleotide sequence ID" value="NZ_CP071868.1"/>
</dbReference>